<proteinExistence type="predicted"/>
<reference evidence="2" key="1">
    <citation type="journal article" date="2014" name="Int. J. Syst. Evol. Microbiol.">
        <title>Complete genome sequence of Corynebacterium casei LMG S-19264T (=DSM 44701T), isolated from a smear-ripened cheese.</title>
        <authorList>
            <consortium name="US DOE Joint Genome Institute (JGI-PGF)"/>
            <person name="Walter F."/>
            <person name="Albersmeier A."/>
            <person name="Kalinowski J."/>
            <person name="Ruckert C."/>
        </authorList>
    </citation>
    <scope>NUCLEOTIDE SEQUENCE</scope>
    <source>
        <strain evidence="2">JCM 3035</strain>
    </source>
</reference>
<evidence type="ECO:0000259" key="1">
    <source>
        <dbReference type="Pfam" id="PF17765"/>
    </source>
</evidence>
<reference evidence="2" key="2">
    <citation type="submission" date="2020-09" db="EMBL/GenBank/DDBJ databases">
        <authorList>
            <person name="Sun Q."/>
            <person name="Ohkuma M."/>
        </authorList>
    </citation>
    <scope>NUCLEOTIDE SEQUENCE</scope>
    <source>
        <strain evidence="2">JCM 3035</strain>
    </source>
</reference>
<keyword evidence="3" id="KW-1185">Reference proteome</keyword>
<dbReference type="Gene3D" id="3.30.450.180">
    <property type="match status" value="1"/>
</dbReference>
<dbReference type="Pfam" id="PF17765">
    <property type="entry name" value="MLTR_LBD"/>
    <property type="match status" value="1"/>
</dbReference>
<comment type="caution">
    <text evidence="2">The sequence shown here is derived from an EMBL/GenBank/DDBJ whole genome shotgun (WGS) entry which is preliminary data.</text>
</comment>
<dbReference type="PANTHER" id="PTHR35010:SF2">
    <property type="entry name" value="BLL4672 PROTEIN"/>
    <property type="match status" value="1"/>
</dbReference>
<sequence>MLPARTTSGSQGSRVHGPSMAVHTVGYDERDHLFHLAGEEPARRGTTCAHVSPGLLLVLDRLHDTPAQVLTDCGDVLAQNARARAPAGDALTHPPRYRNLARRFFLDPAAHGLFSPRKTCRSTPVRTWPTCAR</sequence>
<name>A0A917VI00_9ACTN</name>
<evidence type="ECO:0000313" key="2">
    <source>
        <dbReference type="EMBL" id="GGK85138.1"/>
    </source>
</evidence>
<gene>
    <name evidence="2" type="ORF">GCM10010094_52980</name>
</gene>
<accession>A0A917VI00</accession>
<feature type="domain" description="MmyB-like transcription regulator ligand binding" evidence="1">
    <location>
        <begin position="51"/>
        <end position="119"/>
    </location>
</feature>
<protein>
    <recommendedName>
        <fullName evidence="1">MmyB-like transcription regulator ligand binding domain-containing protein</fullName>
    </recommendedName>
</protein>
<dbReference type="EMBL" id="BMPQ01000014">
    <property type="protein sequence ID" value="GGK85138.1"/>
    <property type="molecule type" value="Genomic_DNA"/>
</dbReference>
<dbReference type="Proteomes" id="UP000637788">
    <property type="component" value="Unassembled WGS sequence"/>
</dbReference>
<dbReference type="AlphaFoldDB" id="A0A917VI00"/>
<organism evidence="2 3">
    <name type="scientific">Streptomyces flaveus</name>
    <dbReference type="NCBI Taxonomy" id="66370"/>
    <lineage>
        <taxon>Bacteria</taxon>
        <taxon>Bacillati</taxon>
        <taxon>Actinomycetota</taxon>
        <taxon>Actinomycetes</taxon>
        <taxon>Kitasatosporales</taxon>
        <taxon>Streptomycetaceae</taxon>
        <taxon>Streptomyces</taxon>
        <taxon>Streptomyces aurantiacus group</taxon>
    </lineage>
</organism>
<evidence type="ECO:0000313" key="3">
    <source>
        <dbReference type="Proteomes" id="UP000637788"/>
    </source>
</evidence>
<dbReference type="InterPro" id="IPR041413">
    <property type="entry name" value="MLTR_LBD"/>
</dbReference>
<dbReference type="PANTHER" id="PTHR35010">
    <property type="entry name" value="BLL4672 PROTEIN-RELATED"/>
    <property type="match status" value="1"/>
</dbReference>